<evidence type="ECO:0000256" key="5">
    <source>
        <dbReference type="PROSITE-ProRule" id="PRU00335"/>
    </source>
</evidence>
<feature type="domain" description="HTH tetR-type" evidence="6">
    <location>
        <begin position="11"/>
        <end position="71"/>
    </location>
</feature>
<sequence>MSTKEAGARTPVRAETVARAALALVGADGLESLTMRKLATGLGVQLPTIYRLFDGKQALLDEMAETIMADLSGRLRFDGDDWAESATALARELRGALLAQRDGARIVGGSYVTKRHTMTVADRTLAMFEAAGFPGETALWALTTIFSFILGETLEQQGASGTATGTLTAALDLAAYPRLTATTAGRFLDFEARFEFGLRVLLAGLRAELGAAG</sequence>
<dbReference type="InterPro" id="IPR001647">
    <property type="entry name" value="HTH_TetR"/>
</dbReference>
<dbReference type="EMBL" id="JBHUKU010000007">
    <property type="protein sequence ID" value="MFD2459987.1"/>
    <property type="molecule type" value="Genomic_DNA"/>
</dbReference>
<dbReference type="InterPro" id="IPR004111">
    <property type="entry name" value="Repressor_TetR_C"/>
</dbReference>
<dbReference type="Pfam" id="PF02909">
    <property type="entry name" value="TetR_C_1"/>
    <property type="match status" value="1"/>
</dbReference>
<dbReference type="PROSITE" id="PS50977">
    <property type="entry name" value="HTH_TETR_2"/>
    <property type="match status" value="1"/>
</dbReference>
<evidence type="ECO:0000313" key="8">
    <source>
        <dbReference type="Proteomes" id="UP001597419"/>
    </source>
</evidence>
<dbReference type="Pfam" id="PF00440">
    <property type="entry name" value="TetR_N"/>
    <property type="match status" value="1"/>
</dbReference>
<dbReference type="SUPFAM" id="SSF46689">
    <property type="entry name" value="Homeodomain-like"/>
    <property type="match status" value="1"/>
</dbReference>
<evidence type="ECO:0000256" key="4">
    <source>
        <dbReference type="ARBA" id="ARBA00023163"/>
    </source>
</evidence>
<dbReference type="InterPro" id="IPR009057">
    <property type="entry name" value="Homeodomain-like_sf"/>
</dbReference>
<dbReference type="SUPFAM" id="SSF48498">
    <property type="entry name" value="Tetracyclin repressor-like, C-terminal domain"/>
    <property type="match status" value="1"/>
</dbReference>
<evidence type="ECO:0000313" key="7">
    <source>
        <dbReference type="EMBL" id="MFD2459987.1"/>
    </source>
</evidence>
<gene>
    <name evidence="7" type="ORF">ACFSYJ_15350</name>
</gene>
<feature type="DNA-binding region" description="H-T-H motif" evidence="5">
    <location>
        <begin position="34"/>
        <end position="53"/>
    </location>
</feature>
<dbReference type="InterPro" id="IPR036271">
    <property type="entry name" value="Tet_transcr_reg_TetR-rel_C_sf"/>
</dbReference>
<dbReference type="PRINTS" id="PR00400">
    <property type="entry name" value="TETREPRESSOR"/>
</dbReference>
<name>A0ABW5GGY1_9PSEU</name>
<dbReference type="RefSeq" id="WP_345402581.1">
    <property type="nucleotide sequence ID" value="NZ_BAABHG010000014.1"/>
</dbReference>
<evidence type="ECO:0000256" key="3">
    <source>
        <dbReference type="ARBA" id="ARBA00023125"/>
    </source>
</evidence>
<keyword evidence="2" id="KW-0805">Transcription regulation</keyword>
<proteinExistence type="predicted"/>
<evidence type="ECO:0000259" key="6">
    <source>
        <dbReference type="PROSITE" id="PS50977"/>
    </source>
</evidence>
<dbReference type="Proteomes" id="UP001597419">
    <property type="component" value="Unassembled WGS sequence"/>
</dbReference>
<accession>A0ABW5GGY1</accession>
<dbReference type="InterPro" id="IPR003012">
    <property type="entry name" value="Tet_transcr_reg_TetR"/>
</dbReference>
<keyword evidence="4" id="KW-0804">Transcription</keyword>
<dbReference type="PANTHER" id="PTHR30055:SF151">
    <property type="entry name" value="TRANSCRIPTIONAL REGULATORY PROTEIN"/>
    <property type="match status" value="1"/>
</dbReference>
<dbReference type="InterPro" id="IPR050109">
    <property type="entry name" value="HTH-type_TetR-like_transc_reg"/>
</dbReference>
<dbReference type="Gene3D" id="1.10.10.60">
    <property type="entry name" value="Homeodomain-like"/>
    <property type="match status" value="1"/>
</dbReference>
<evidence type="ECO:0000256" key="1">
    <source>
        <dbReference type="ARBA" id="ARBA00022491"/>
    </source>
</evidence>
<protein>
    <submittedName>
        <fullName evidence="7">TetR/AcrR family transcriptional regulator C-terminal domain-containing protein</fullName>
    </submittedName>
</protein>
<keyword evidence="1" id="KW-0678">Repressor</keyword>
<dbReference type="PANTHER" id="PTHR30055">
    <property type="entry name" value="HTH-TYPE TRANSCRIPTIONAL REGULATOR RUTR"/>
    <property type="match status" value="1"/>
</dbReference>
<organism evidence="7 8">
    <name type="scientific">Amycolatopsis samaneae</name>
    <dbReference type="NCBI Taxonomy" id="664691"/>
    <lineage>
        <taxon>Bacteria</taxon>
        <taxon>Bacillati</taxon>
        <taxon>Actinomycetota</taxon>
        <taxon>Actinomycetes</taxon>
        <taxon>Pseudonocardiales</taxon>
        <taxon>Pseudonocardiaceae</taxon>
        <taxon>Amycolatopsis</taxon>
    </lineage>
</organism>
<keyword evidence="8" id="KW-1185">Reference proteome</keyword>
<keyword evidence="3 5" id="KW-0238">DNA-binding</keyword>
<evidence type="ECO:0000256" key="2">
    <source>
        <dbReference type="ARBA" id="ARBA00023015"/>
    </source>
</evidence>
<reference evidence="8" key="1">
    <citation type="journal article" date="2019" name="Int. J. Syst. Evol. Microbiol.">
        <title>The Global Catalogue of Microorganisms (GCM) 10K type strain sequencing project: providing services to taxonomists for standard genome sequencing and annotation.</title>
        <authorList>
            <consortium name="The Broad Institute Genomics Platform"/>
            <consortium name="The Broad Institute Genome Sequencing Center for Infectious Disease"/>
            <person name="Wu L."/>
            <person name="Ma J."/>
        </authorList>
    </citation>
    <scope>NUCLEOTIDE SEQUENCE [LARGE SCALE GENOMIC DNA]</scope>
    <source>
        <strain evidence="8">CGMCC 4.7643</strain>
    </source>
</reference>
<dbReference type="Gene3D" id="1.10.357.10">
    <property type="entry name" value="Tetracycline Repressor, domain 2"/>
    <property type="match status" value="1"/>
</dbReference>
<comment type="caution">
    <text evidence="7">The sequence shown here is derived from an EMBL/GenBank/DDBJ whole genome shotgun (WGS) entry which is preliminary data.</text>
</comment>